<evidence type="ECO:0000313" key="1">
    <source>
        <dbReference type="EMBL" id="AEE50136.1"/>
    </source>
</evidence>
<dbReference type="HOGENOM" id="CLU_097481_0_1_10"/>
<dbReference type="KEGG" id="hhy:Halhy_2256"/>
<protein>
    <recommendedName>
        <fullName evidence="3">DUF1643 domain-containing protein</fullName>
    </recommendedName>
</protein>
<dbReference type="InterPro" id="IPR012441">
    <property type="entry name" value="DUF1643"/>
</dbReference>
<dbReference type="STRING" id="760192.Halhy_2256"/>
<dbReference type="EMBL" id="CP002691">
    <property type="protein sequence ID" value="AEE50136.1"/>
    <property type="molecule type" value="Genomic_DNA"/>
</dbReference>
<proteinExistence type="predicted"/>
<reference evidence="1 2" key="1">
    <citation type="journal article" date="2011" name="Stand. Genomic Sci.">
        <title>Complete genome sequence of Haliscomenobacter hydrossis type strain (O).</title>
        <authorList>
            <consortium name="US DOE Joint Genome Institute (JGI-PGF)"/>
            <person name="Daligault H."/>
            <person name="Lapidus A."/>
            <person name="Zeytun A."/>
            <person name="Nolan M."/>
            <person name="Lucas S."/>
            <person name="Del Rio T.G."/>
            <person name="Tice H."/>
            <person name="Cheng J.F."/>
            <person name="Tapia R."/>
            <person name="Han C."/>
            <person name="Goodwin L."/>
            <person name="Pitluck S."/>
            <person name="Liolios K."/>
            <person name="Pagani I."/>
            <person name="Ivanova N."/>
            <person name="Huntemann M."/>
            <person name="Mavromatis K."/>
            <person name="Mikhailova N."/>
            <person name="Pati A."/>
            <person name="Chen A."/>
            <person name="Palaniappan K."/>
            <person name="Land M."/>
            <person name="Hauser L."/>
            <person name="Brambilla E.M."/>
            <person name="Rohde M."/>
            <person name="Verbarg S."/>
            <person name="Goker M."/>
            <person name="Bristow J."/>
            <person name="Eisen J.A."/>
            <person name="Markowitz V."/>
            <person name="Hugenholtz P."/>
            <person name="Kyrpides N.C."/>
            <person name="Klenk H.P."/>
            <person name="Woyke T."/>
        </authorList>
    </citation>
    <scope>NUCLEOTIDE SEQUENCE [LARGE SCALE GENOMIC DNA]</scope>
    <source>
        <strain evidence="2">ATCC 27775 / DSM 1100 / LMG 10767 / O</strain>
    </source>
</reference>
<dbReference type="OrthoDB" id="9807577at2"/>
<accession>F4KU39</accession>
<organism evidence="1 2">
    <name type="scientific">Haliscomenobacter hydrossis (strain ATCC 27775 / DSM 1100 / LMG 10767 / O)</name>
    <dbReference type="NCBI Taxonomy" id="760192"/>
    <lineage>
        <taxon>Bacteria</taxon>
        <taxon>Pseudomonadati</taxon>
        <taxon>Bacteroidota</taxon>
        <taxon>Saprospiria</taxon>
        <taxon>Saprospirales</taxon>
        <taxon>Haliscomenobacteraceae</taxon>
        <taxon>Haliscomenobacter</taxon>
    </lineage>
</organism>
<name>F4KU39_HALH1</name>
<reference key="2">
    <citation type="submission" date="2011-04" db="EMBL/GenBank/DDBJ databases">
        <title>Complete sequence of chromosome of Haliscomenobacter hydrossis DSM 1100.</title>
        <authorList>
            <consortium name="US DOE Joint Genome Institute (JGI-PGF)"/>
            <person name="Lucas S."/>
            <person name="Han J."/>
            <person name="Lapidus A."/>
            <person name="Bruce D."/>
            <person name="Goodwin L."/>
            <person name="Pitluck S."/>
            <person name="Peters L."/>
            <person name="Kyrpides N."/>
            <person name="Mavromatis K."/>
            <person name="Ivanova N."/>
            <person name="Ovchinnikova G."/>
            <person name="Pagani I."/>
            <person name="Daligault H."/>
            <person name="Detter J.C."/>
            <person name="Han C."/>
            <person name="Land M."/>
            <person name="Hauser L."/>
            <person name="Markowitz V."/>
            <person name="Cheng J.-F."/>
            <person name="Hugenholtz P."/>
            <person name="Woyke T."/>
            <person name="Wu D."/>
            <person name="Verbarg S."/>
            <person name="Frueling A."/>
            <person name="Brambilla E."/>
            <person name="Klenk H.-P."/>
            <person name="Eisen J.A."/>
        </authorList>
    </citation>
    <scope>NUCLEOTIDE SEQUENCE</scope>
    <source>
        <strain>DSM 1100</strain>
    </source>
</reference>
<dbReference type="Proteomes" id="UP000008461">
    <property type="component" value="Chromosome"/>
</dbReference>
<dbReference type="RefSeq" id="WP_013764688.1">
    <property type="nucleotide sequence ID" value="NC_015510.1"/>
</dbReference>
<keyword evidence="2" id="KW-1185">Reference proteome</keyword>
<dbReference type="eggNOG" id="COG4333">
    <property type="taxonomic scope" value="Bacteria"/>
</dbReference>
<dbReference type="Pfam" id="PF07799">
    <property type="entry name" value="DUF1643"/>
    <property type="match status" value="1"/>
</dbReference>
<dbReference type="AlphaFoldDB" id="F4KU39"/>
<sequence length="160" mass="18402">MQKGAIMSDCENYRYQLWRIWDDSKPKLMFIMLNPSTADAQENDPTINRCTSFAQNWGYGGLYVGNIFAYRSTNPAVLKQVTNPLGDDNYFHLLQMRKKCEIIVAAWGNNGPKLENLSLPEIETTELYCIDWTKLDRPKHPLYIKSGIVGPTPVCKYFKV</sequence>
<gene>
    <name evidence="1" type="ordered locus">Halhy_2256</name>
</gene>
<evidence type="ECO:0008006" key="3">
    <source>
        <dbReference type="Google" id="ProtNLM"/>
    </source>
</evidence>
<evidence type="ECO:0000313" key="2">
    <source>
        <dbReference type="Proteomes" id="UP000008461"/>
    </source>
</evidence>